<dbReference type="InterPro" id="IPR001375">
    <property type="entry name" value="Peptidase_S9_cat"/>
</dbReference>
<comment type="caution">
    <text evidence="2">The sequence shown here is derived from an EMBL/GenBank/DDBJ whole genome shotgun (WGS) entry which is preliminary data.</text>
</comment>
<dbReference type="AlphaFoldDB" id="A0A1V6CBN6"/>
<dbReference type="SUPFAM" id="SSF53474">
    <property type="entry name" value="alpha/beta-Hydrolases"/>
    <property type="match status" value="1"/>
</dbReference>
<feature type="domain" description="Peptidase S9 prolyl oligopeptidase catalytic" evidence="1">
    <location>
        <begin position="551"/>
        <end position="648"/>
    </location>
</feature>
<evidence type="ECO:0000259" key="1">
    <source>
        <dbReference type="Pfam" id="PF00326"/>
    </source>
</evidence>
<proteinExistence type="predicted"/>
<name>A0A1V6CBN6_UNCT6</name>
<dbReference type="PANTHER" id="PTHR22946:SF8">
    <property type="entry name" value="ACETYL XYLAN ESTERASE DOMAIN-CONTAINING PROTEIN"/>
    <property type="match status" value="1"/>
</dbReference>
<dbReference type="PANTHER" id="PTHR22946">
    <property type="entry name" value="DIENELACTONE HYDROLASE DOMAIN-CONTAINING PROTEIN-RELATED"/>
    <property type="match status" value="1"/>
</dbReference>
<protein>
    <submittedName>
        <fullName evidence="2">Alpha/beta hydrolase family protein</fullName>
    </submittedName>
</protein>
<accession>A0A1V6CBN6</accession>
<evidence type="ECO:0000313" key="2">
    <source>
        <dbReference type="EMBL" id="OQB74293.1"/>
    </source>
</evidence>
<dbReference type="InterPro" id="IPR050261">
    <property type="entry name" value="FrsA_esterase"/>
</dbReference>
<keyword evidence="2" id="KW-0378">Hydrolase</keyword>
<dbReference type="Gene3D" id="3.40.50.1820">
    <property type="entry name" value="alpha/beta hydrolase"/>
    <property type="match status" value="1"/>
</dbReference>
<organism evidence="2">
    <name type="scientific">candidate division TA06 bacterium ADurb.Bin131</name>
    <dbReference type="NCBI Taxonomy" id="1852827"/>
    <lineage>
        <taxon>Bacteria</taxon>
        <taxon>Bacteria division TA06</taxon>
    </lineage>
</organism>
<dbReference type="EMBL" id="MWDQ01000045">
    <property type="protein sequence ID" value="OQB74293.1"/>
    <property type="molecule type" value="Genomic_DNA"/>
</dbReference>
<dbReference type="GO" id="GO:0008236">
    <property type="term" value="F:serine-type peptidase activity"/>
    <property type="evidence" value="ECO:0007669"/>
    <property type="project" value="InterPro"/>
</dbReference>
<gene>
    <name evidence="2" type="ORF">BWX89_00580</name>
</gene>
<sequence length="775" mass="88873">MSDINWCSTKDALIISPEKGGRIISWRHCDKEIVYPLEKTNGGLARVLFADERFPGSSYTVPHIITEKKDFAVSMRYIWNTPNMFAKLFDFDEKANLLYVDGLLLDKTISFFPEKSSVSIDIRITNLSNKKKVLVPWIHNDFLGIFDDAYMVIDGQKVPYIWMDIFWDGHRVKNTQLSKIIGVSREKNLFVTLGAVSRYLSGMAAYTEKTNGLEFSNEAALEFRFSSVSIEPGFCFHSRVFISISENQYIWHKENPVDVISEIEKINTHLDISNLIGLLPLWALEEEKQNGLMIISYLDKLPFSSEKRYSANCSFSHFIRHRDTVVSYVVLVPLRNISVDLSFSKNSGWMMSLENEKPCGFISANLKVGKIYKLKIIGQPELLQKNNVQIKITSGQKDLYTLRIEKDASIEKKYRYQVKQVSFYCDERFRKENSGFSGKSSDDFLIWQKKLRKKHTEWLRRSVVSSCNLSPRIVERQIGINCIRDKILVQTEPGMWIPSYVVYPKNVKRKMPAVLFFHGSGPGKQAFVPDEEKNPVRLELSHDLENIAYRLASEMGYLVYCPDQRGWGEWGESSYAQRPQRAKIAGYNMLAMMMWDHIRSIDYLCTREDVDSSRIGCFGASGGGLATIYTAGIDKRVKAAIISSSIVFMPYLSEEFFFKFKGFENDLIFPDSDMPSATVYTCALTIPRALWLMEGKNDTVAVNANITSQSKVEIEEKMNIWRERVNNAWNELKRLYNIAGASDMLKTTWMDGGHCCGMTYENISGWFKQLLGTGF</sequence>
<reference evidence="2" key="1">
    <citation type="submission" date="2017-02" db="EMBL/GenBank/DDBJ databases">
        <title>Delving into the versatile metabolic prowess of the omnipresent phylum Bacteroidetes.</title>
        <authorList>
            <person name="Nobu M.K."/>
            <person name="Mei R."/>
            <person name="Narihiro T."/>
            <person name="Kuroda K."/>
            <person name="Liu W.-T."/>
        </authorList>
    </citation>
    <scope>NUCLEOTIDE SEQUENCE</scope>
    <source>
        <strain evidence="2">ADurb.Bin131</strain>
    </source>
</reference>
<dbReference type="Pfam" id="PF00326">
    <property type="entry name" value="Peptidase_S9"/>
    <property type="match status" value="1"/>
</dbReference>
<dbReference type="Proteomes" id="UP000485562">
    <property type="component" value="Unassembled WGS sequence"/>
</dbReference>
<dbReference type="GO" id="GO:0006508">
    <property type="term" value="P:proteolysis"/>
    <property type="evidence" value="ECO:0007669"/>
    <property type="project" value="InterPro"/>
</dbReference>
<dbReference type="InterPro" id="IPR029058">
    <property type="entry name" value="AB_hydrolase_fold"/>
</dbReference>